<feature type="transmembrane region" description="Helical" evidence="2">
    <location>
        <begin position="416"/>
        <end position="435"/>
    </location>
</feature>
<dbReference type="InterPro" id="IPR017850">
    <property type="entry name" value="Alkaline_phosphatase_core_sf"/>
</dbReference>
<proteinExistence type="predicted"/>
<dbReference type="EMBL" id="JAUCGQ010000001">
    <property type="protein sequence ID" value="MDM7855191.1"/>
    <property type="molecule type" value="Genomic_DNA"/>
</dbReference>
<evidence type="ECO:0000313" key="3">
    <source>
        <dbReference type="EMBL" id="MDM7855191.1"/>
    </source>
</evidence>
<feature type="transmembrane region" description="Helical" evidence="2">
    <location>
        <begin position="609"/>
        <end position="628"/>
    </location>
</feature>
<sequence length="807" mass="82087">MPSPALTRPDLRARTAVASSKRPAAVRALVAVVAAALVVLAGLWLGGPARADGPGGSTSAGSPGATPGGSSAPVVFVGVTGLRWDDVSTLTTPTLWNLSRDASVGLVTTRSVAARGCPADGWLAVSAGDRAADQRGPGGVCRTLVEPGTDGTVPAWSDYAAAVATQPYDAHLGLLGDALAKGGTDVTGIGPGAAIALASSSGTVVGTHVDAPSAATTLTAEVEDALTHSRLVVVDAGVIRDTGFATQARAPGATSSPDDTDQQGLIPGDTVEPPPLTTPEVITQPARAQQVQDVDARIGAAMAGARASGATVLVVSIADSGRTSLQLAAATGVAPNGGTYAENLLTSGSTRQSGLIQTVDVTPTLLDAMGLDAAAADLGGATIVPVAGAASATARMAGLLSMQHRSYWITKVSGAFTTRIVLGQALLFVVAAIVLTRRGRADRRPLRPALRVVQVAGIALGAAPVASFLTGLVPWWNVDHPIHAFWWTLYAWVAVITLVAFAGPWRRYVLGPAGVVALVTVATFVIDPFTGSHLVIDSAMGAHRLLAARFYGMSNQSFALLLAAGVLLGVVIGDVLLRRDRRRLAVVAVSLLGLLCVVVDGTPGLGSDFGGPPALILAFAMLAVSISGRRVNWKVLAIIVGAGVLVVGGFAVIDYLRPPADRTHLGRFVASSLDGGLGDTIGRKLSANLRVLTSWRYLLLAIAGVGLTWIVVANPRPRRGALLGRGSPLAGLRRAVPLLRPGVAAMGCGLLVGFLINDSGIVVPATGIAVAVPCLVAAAAQWRLDHPTEDPDDEEPAPDAAPVELTT</sequence>
<dbReference type="RefSeq" id="WP_289454996.1">
    <property type="nucleotide sequence ID" value="NZ_JAUCGQ010000001.1"/>
</dbReference>
<gene>
    <name evidence="3" type="ORF">QRT04_09625</name>
</gene>
<reference evidence="3 4" key="1">
    <citation type="submission" date="2023-06" db="EMBL/GenBank/DDBJ databases">
        <title>Cellulomonas sp. MW4 Whole genome sequence.</title>
        <authorList>
            <person name="Park S."/>
        </authorList>
    </citation>
    <scope>NUCLEOTIDE SEQUENCE [LARGE SCALE GENOMIC DNA]</scope>
    <source>
        <strain evidence="3 4">MW4</strain>
    </source>
</reference>
<protein>
    <recommendedName>
        <fullName evidence="5">Phosphoglyceromutase</fullName>
    </recommendedName>
</protein>
<feature type="transmembrane region" description="Helical" evidence="2">
    <location>
        <begin position="635"/>
        <end position="653"/>
    </location>
</feature>
<evidence type="ECO:0000256" key="1">
    <source>
        <dbReference type="SAM" id="MobiDB-lite"/>
    </source>
</evidence>
<feature type="compositionally biased region" description="Low complexity" evidence="1">
    <location>
        <begin position="798"/>
        <end position="807"/>
    </location>
</feature>
<keyword evidence="4" id="KW-1185">Reference proteome</keyword>
<dbReference type="Gene3D" id="3.40.720.10">
    <property type="entry name" value="Alkaline Phosphatase, subunit A"/>
    <property type="match status" value="1"/>
</dbReference>
<evidence type="ECO:0000256" key="2">
    <source>
        <dbReference type="SAM" id="Phobius"/>
    </source>
</evidence>
<name>A0ABT7SG82_9CELL</name>
<keyword evidence="2" id="KW-0472">Membrane</keyword>
<feature type="region of interest" description="Disordered" evidence="1">
    <location>
        <begin position="247"/>
        <end position="278"/>
    </location>
</feature>
<evidence type="ECO:0008006" key="5">
    <source>
        <dbReference type="Google" id="ProtNLM"/>
    </source>
</evidence>
<feature type="transmembrane region" description="Helical" evidence="2">
    <location>
        <begin position="515"/>
        <end position="536"/>
    </location>
</feature>
<accession>A0ABT7SG82</accession>
<dbReference type="SUPFAM" id="SSF53649">
    <property type="entry name" value="Alkaline phosphatase-like"/>
    <property type="match status" value="1"/>
</dbReference>
<organism evidence="3 4">
    <name type="scientific">Cellulomonas alba</name>
    <dbReference type="NCBI Taxonomy" id="3053467"/>
    <lineage>
        <taxon>Bacteria</taxon>
        <taxon>Bacillati</taxon>
        <taxon>Actinomycetota</taxon>
        <taxon>Actinomycetes</taxon>
        <taxon>Micrococcales</taxon>
        <taxon>Cellulomonadaceae</taxon>
        <taxon>Cellulomonas</taxon>
    </lineage>
</organism>
<keyword evidence="2" id="KW-0812">Transmembrane</keyword>
<feature type="transmembrane region" description="Helical" evidence="2">
    <location>
        <begin position="484"/>
        <end position="503"/>
    </location>
</feature>
<comment type="caution">
    <text evidence="3">The sequence shown here is derived from an EMBL/GenBank/DDBJ whole genome shotgun (WGS) entry which is preliminary data.</text>
</comment>
<feature type="transmembrane region" description="Helical" evidence="2">
    <location>
        <begin position="735"/>
        <end position="755"/>
    </location>
</feature>
<feature type="transmembrane region" description="Helical" evidence="2">
    <location>
        <begin position="584"/>
        <end position="603"/>
    </location>
</feature>
<feature type="transmembrane region" description="Helical" evidence="2">
    <location>
        <begin position="556"/>
        <end position="577"/>
    </location>
</feature>
<keyword evidence="2" id="KW-1133">Transmembrane helix</keyword>
<dbReference type="Proteomes" id="UP001529338">
    <property type="component" value="Unassembled WGS sequence"/>
</dbReference>
<feature type="transmembrane region" description="Helical" evidence="2">
    <location>
        <begin position="761"/>
        <end position="780"/>
    </location>
</feature>
<feature type="region of interest" description="Disordered" evidence="1">
    <location>
        <begin position="786"/>
        <end position="807"/>
    </location>
</feature>
<evidence type="ECO:0000313" key="4">
    <source>
        <dbReference type="Proteomes" id="UP001529338"/>
    </source>
</evidence>
<feature type="transmembrane region" description="Helical" evidence="2">
    <location>
        <begin position="455"/>
        <end position="478"/>
    </location>
</feature>
<feature type="transmembrane region" description="Helical" evidence="2">
    <location>
        <begin position="695"/>
        <end position="714"/>
    </location>
</feature>